<dbReference type="InterPro" id="IPR036388">
    <property type="entry name" value="WH-like_DNA-bd_sf"/>
</dbReference>
<dbReference type="InterPro" id="IPR032675">
    <property type="entry name" value="LRR_dom_sf"/>
</dbReference>
<dbReference type="InterPro" id="IPR027417">
    <property type="entry name" value="P-loop_NTPase"/>
</dbReference>
<keyword evidence="3" id="KW-0677">Repeat</keyword>
<dbReference type="PANTHER" id="PTHR23155:SF1028">
    <property type="entry name" value="OS08G0174800 PROTEIN"/>
    <property type="match status" value="1"/>
</dbReference>
<evidence type="ECO:0000256" key="7">
    <source>
        <dbReference type="SAM" id="MobiDB-lite"/>
    </source>
</evidence>
<accession>A0A811SPB7</accession>
<gene>
    <name evidence="12" type="ORF">NCGR_LOCUS66478</name>
</gene>
<dbReference type="GO" id="GO:0043531">
    <property type="term" value="F:ADP binding"/>
    <property type="evidence" value="ECO:0007669"/>
    <property type="project" value="InterPro"/>
</dbReference>
<sequence>MATAAVVGVTTGVMKPLLSKLTKLLEEEYVKLKGVRKQIKFLRDELRAMSPTLEMLADAEELNPQMTAWRDKLRELAYDLEDCIDAFISRVDHERDGHSGLIKGFFRKLKKLKQRHDIANQIQELKASVLEASERHKRYDLAQLKNKSSSSSVDPRLQALYVDIDKLVGIDAPKKQIIELLSMEMNGSSAKLKVFSIAGCGGLGKTTLAKLVYEDIKNQFKCAAFVSVSRTPDVRKVLRGIAKGVGITSNMLDDDEKELIDKLREHLQDKRYLIVIDDVWDAKPWETIKLALMNNNCGSRVITTTRSNDVASYLSSQGGNVYQMKSLSFEDSKRLLFKRAFGSENLCYTHLGSAPDEILRKCDGLPLAIITISSMLADQHAKCVSEDHKIEKQCLINRWIAEGFIHKENGQNEYEIGERYFNDLINRSMIQPVRVKYGQVKACQVHDIILDYIKCKAAEENFVTSLDAAEPVYTSEYKVRRLCVINHNEENVTLWADEILSHVRSVTIFGEPVKISLLPSTPLRVLDLREHYGMEKYHLASIGKLFNLKYLRLCSWSISGLPETVGELHHLQTLDVRGTHIRELPRTITELQQLTRLYVDWDTRFPEGTIGKMHSLEELRRVPNWMGSLVNLSVLKLFIICVRPEDVEILGEIPSLLFLSLDTWGGTSGRIVFPGNNGFRSLKQFSLCINFCGTSLEFEAGSMSRLEHVKLQFSAHEMECLNGASSLGIQHLSSLNKVEIKIGSDRHEYDVDYNPVEDDHDDTARCISRAINAAIETLPKRPTASFRRVHHSYSYCEDFESFLREWNQYHDGLLNEWLKLWQITEEQANQTTDGETELEDETHEKEEEEQTGEKKWHTKRTVVAAIRM</sequence>
<dbReference type="Pfam" id="PF23598">
    <property type="entry name" value="LRR_14"/>
    <property type="match status" value="1"/>
</dbReference>
<evidence type="ECO:0000256" key="2">
    <source>
        <dbReference type="ARBA" id="ARBA00022614"/>
    </source>
</evidence>
<dbReference type="Proteomes" id="UP000604825">
    <property type="component" value="Unassembled WGS sequence"/>
</dbReference>
<keyword evidence="13" id="KW-1185">Reference proteome</keyword>
<dbReference type="InterPro" id="IPR041118">
    <property type="entry name" value="Rx_N"/>
</dbReference>
<feature type="domain" description="Disease resistance R13L4/SHOC-2-like LRR" evidence="11">
    <location>
        <begin position="502"/>
        <end position="622"/>
    </location>
</feature>
<dbReference type="Pfam" id="PF00931">
    <property type="entry name" value="NB-ARC"/>
    <property type="match status" value="1"/>
</dbReference>
<dbReference type="InterPro" id="IPR055414">
    <property type="entry name" value="LRR_R13L4/SHOC2-like"/>
</dbReference>
<dbReference type="AlphaFoldDB" id="A0A811SPB7"/>
<dbReference type="Gene3D" id="3.40.50.300">
    <property type="entry name" value="P-loop containing nucleotide triphosphate hydrolases"/>
    <property type="match status" value="1"/>
</dbReference>
<dbReference type="InterPro" id="IPR058922">
    <property type="entry name" value="WHD_DRP"/>
</dbReference>
<feature type="domain" description="NB-ARC" evidence="8">
    <location>
        <begin position="174"/>
        <end position="342"/>
    </location>
</feature>
<dbReference type="OrthoDB" id="690341at2759"/>
<evidence type="ECO:0000259" key="10">
    <source>
        <dbReference type="Pfam" id="PF23559"/>
    </source>
</evidence>
<dbReference type="GO" id="GO:0042742">
    <property type="term" value="P:defense response to bacterium"/>
    <property type="evidence" value="ECO:0007669"/>
    <property type="project" value="UniProtKB-ARBA"/>
</dbReference>
<comment type="caution">
    <text evidence="12">The sequence shown here is derived from an EMBL/GenBank/DDBJ whole genome shotgun (WGS) entry which is preliminary data.</text>
</comment>
<name>A0A811SPB7_9POAL</name>
<dbReference type="SUPFAM" id="SSF52540">
    <property type="entry name" value="P-loop containing nucleoside triphosphate hydrolases"/>
    <property type="match status" value="1"/>
</dbReference>
<dbReference type="EMBL" id="CAJGYO010000479">
    <property type="protein sequence ID" value="CAD6342380.1"/>
    <property type="molecule type" value="Genomic_DNA"/>
</dbReference>
<feature type="domain" description="Disease resistance N-terminal" evidence="9">
    <location>
        <begin position="13"/>
        <end position="107"/>
    </location>
</feature>
<evidence type="ECO:0000313" key="13">
    <source>
        <dbReference type="Proteomes" id="UP000604825"/>
    </source>
</evidence>
<dbReference type="Gene3D" id="1.20.5.4130">
    <property type="match status" value="1"/>
</dbReference>
<dbReference type="GO" id="GO:0009626">
    <property type="term" value="P:plant-type hypersensitive response"/>
    <property type="evidence" value="ECO:0007669"/>
    <property type="project" value="UniProtKB-ARBA"/>
</dbReference>
<proteinExistence type="inferred from homology"/>
<evidence type="ECO:0000313" key="12">
    <source>
        <dbReference type="EMBL" id="CAD6342380.1"/>
    </source>
</evidence>
<dbReference type="SUPFAM" id="SSF52058">
    <property type="entry name" value="L domain-like"/>
    <property type="match status" value="1"/>
</dbReference>
<evidence type="ECO:0000256" key="1">
    <source>
        <dbReference type="ARBA" id="ARBA00008894"/>
    </source>
</evidence>
<feature type="domain" description="Disease resistance protein winged helix" evidence="10">
    <location>
        <begin position="386"/>
        <end position="451"/>
    </location>
</feature>
<dbReference type="CDD" id="cd14798">
    <property type="entry name" value="RX-CC_like"/>
    <property type="match status" value="1"/>
</dbReference>
<evidence type="ECO:0000256" key="5">
    <source>
        <dbReference type="ARBA" id="ARBA00022821"/>
    </source>
</evidence>
<evidence type="ECO:0000259" key="8">
    <source>
        <dbReference type="Pfam" id="PF00931"/>
    </source>
</evidence>
<dbReference type="InterPro" id="IPR038005">
    <property type="entry name" value="RX-like_CC"/>
</dbReference>
<keyword evidence="6" id="KW-0175">Coiled coil</keyword>
<organism evidence="12 13">
    <name type="scientific">Miscanthus lutarioriparius</name>
    <dbReference type="NCBI Taxonomy" id="422564"/>
    <lineage>
        <taxon>Eukaryota</taxon>
        <taxon>Viridiplantae</taxon>
        <taxon>Streptophyta</taxon>
        <taxon>Embryophyta</taxon>
        <taxon>Tracheophyta</taxon>
        <taxon>Spermatophyta</taxon>
        <taxon>Magnoliopsida</taxon>
        <taxon>Liliopsida</taxon>
        <taxon>Poales</taxon>
        <taxon>Poaceae</taxon>
        <taxon>PACMAD clade</taxon>
        <taxon>Panicoideae</taxon>
        <taxon>Andropogonodae</taxon>
        <taxon>Andropogoneae</taxon>
        <taxon>Saccharinae</taxon>
        <taxon>Miscanthus</taxon>
    </lineage>
</organism>
<dbReference type="Pfam" id="PF18052">
    <property type="entry name" value="Rx_N"/>
    <property type="match status" value="1"/>
</dbReference>
<evidence type="ECO:0000259" key="11">
    <source>
        <dbReference type="Pfam" id="PF23598"/>
    </source>
</evidence>
<dbReference type="Pfam" id="PF23559">
    <property type="entry name" value="WHD_DRP"/>
    <property type="match status" value="1"/>
</dbReference>
<dbReference type="InterPro" id="IPR044974">
    <property type="entry name" value="Disease_R_plants"/>
</dbReference>
<keyword evidence="5" id="KW-0611">Plant defense</keyword>
<evidence type="ECO:0000256" key="4">
    <source>
        <dbReference type="ARBA" id="ARBA00022741"/>
    </source>
</evidence>
<keyword evidence="2" id="KW-0433">Leucine-rich repeat</keyword>
<dbReference type="FunFam" id="3.40.50.300:FF:001091">
    <property type="entry name" value="Probable disease resistance protein At1g61300"/>
    <property type="match status" value="1"/>
</dbReference>
<evidence type="ECO:0000256" key="3">
    <source>
        <dbReference type="ARBA" id="ARBA00022737"/>
    </source>
</evidence>
<dbReference type="Gene3D" id="3.80.10.10">
    <property type="entry name" value="Ribonuclease Inhibitor"/>
    <property type="match status" value="1"/>
</dbReference>
<evidence type="ECO:0000259" key="9">
    <source>
        <dbReference type="Pfam" id="PF18052"/>
    </source>
</evidence>
<evidence type="ECO:0000256" key="6">
    <source>
        <dbReference type="ARBA" id="ARBA00023054"/>
    </source>
</evidence>
<dbReference type="InterPro" id="IPR002182">
    <property type="entry name" value="NB-ARC"/>
</dbReference>
<dbReference type="PRINTS" id="PR00364">
    <property type="entry name" value="DISEASERSIST"/>
</dbReference>
<dbReference type="Gene3D" id="1.10.10.10">
    <property type="entry name" value="Winged helix-like DNA-binding domain superfamily/Winged helix DNA-binding domain"/>
    <property type="match status" value="1"/>
</dbReference>
<feature type="compositionally biased region" description="Acidic residues" evidence="7">
    <location>
        <begin position="834"/>
        <end position="850"/>
    </location>
</feature>
<keyword evidence="4" id="KW-0547">Nucleotide-binding</keyword>
<protein>
    <submittedName>
        <fullName evidence="12">Uncharacterized protein</fullName>
    </submittedName>
</protein>
<reference evidence="12" key="1">
    <citation type="submission" date="2020-10" db="EMBL/GenBank/DDBJ databases">
        <authorList>
            <person name="Han B."/>
            <person name="Lu T."/>
            <person name="Zhao Q."/>
            <person name="Huang X."/>
            <person name="Zhao Y."/>
        </authorList>
    </citation>
    <scope>NUCLEOTIDE SEQUENCE</scope>
</reference>
<dbReference type="PANTHER" id="PTHR23155">
    <property type="entry name" value="DISEASE RESISTANCE PROTEIN RP"/>
    <property type="match status" value="1"/>
</dbReference>
<dbReference type="GO" id="GO:0002758">
    <property type="term" value="P:innate immune response-activating signaling pathway"/>
    <property type="evidence" value="ECO:0007669"/>
    <property type="project" value="UniProtKB-ARBA"/>
</dbReference>
<comment type="similarity">
    <text evidence="1">Belongs to the disease resistance NB-LRR family.</text>
</comment>
<dbReference type="FunFam" id="1.10.10.10:FF:000322">
    <property type="entry name" value="Probable disease resistance protein At1g63360"/>
    <property type="match status" value="1"/>
</dbReference>
<feature type="region of interest" description="Disordered" evidence="7">
    <location>
        <begin position="828"/>
        <end position="857"/>
    </location>
</feature>